<protein>
    <recommendedName>
        <fullName evidence="2">Mediator of RNA polymerase II transcription subunit 25</fullName>
    </recommendedName>
</protein>
<gene>
    <name evidence="5" type="ORF">FWILDA_LOCUS8007</name>
</gene>
<dbReference type="Pfam" id="PF11265">
    <property type="entry name" value="Med25_VWA"/>
    <property type="match status" value="1"/>
</dbReference>
<dbReference type="Proteomes" id="UP001153678">
    <property type="component" value="Unassembled WGS sequence"/>
</dbReference>
<evidence type="ECO:0000259" key="4">
    <source>
        <dbReference type="Pfam" id="PF11265"/>
    </source>
</evidence>
<dbReference type="PANTHER" id="PTHR12433:SF11">
    <property type="entry name" value="MEDIATOR OF RNA POLYMERASE II TRANSCRIPTION SUBUNIT 25"/>
    <property type="match status" value="1"/>
</dbReference>
<dbReference type="GO" id="GO:0005667">
    <property type="term" value="C:transcription regulator complex"/>
    <property type="evidence" value="ECO:0007669"/>
    <property type="project" value="TreeGrafter"/>
</dbReference>
<dbReference type="InterPro" id="IPR021419">
    <property type="entry name" value="Mediator_Med25_VWA"/>
</dbReference>
<proteinExistence type="inferred from homology"/>
<feature type="region of interest" description="Disordered" evidence="3">
    <location>
        <begin position="239"/>
        <end position="284"/>
    </location>
</feature>
<comment type="caution">
    <text evidence="5">The sequence shown here is derived from an EMBL/GenBank/DDBJ whole genome shotgun (WGS) entry which is preliminary data.</text>
</comment>
<feature type="compositionally biased region" description="Basic and acidic residues" evidence="3">
    <location>
        <begin position="259"/>
        <end position="268"/>
    </location>
</feature>
<dbReference type="GO" id="GO:0016592">
    <property type="term" value="C:mediator complex"/>
    <property type="evidence" value="ECO:0007669"/>
    <property type="project" value="TreeGrafter"/>
</dbReference>
<dbReference type="EMBL" id="CAMKVN010001647">
    <property type="protein sequence ID" value="CAI2177279.1"/>
    <property type="molecule type" value="Genomic_DNA"/>
</dbReference>
<evidence type="ECO:0000313" key="5">
    <source>
        <dbReference type="EMBL" id="CAI2177279.1"/>
    </source>
</evidence>
<evidence type="ECO:0000256" key="1">
    <source>
        <dbReference type="ARBA" id="ARBA00009102"/>
    </source>
</evidence>
<evidence type="ECO:0000256" key="2">
    <source>
        <dbReference type="ARBA" id="ARBA00019694"/>
    </source>
</evidence>
<dbReference type="PANTHER" id="PTHR12433">
    <property type="entry name" value="MEDIATOR OF RNA POLYMERASE II TRANSCRIPTION SUBUNIT 25"/>
    <property type="match status" value="1"/>
</dbReference>
<organism evidence="5 6">
    <name type="scientific">Funneliformis geosporum</name>
    <dbReference type="NCBI Taxonomy" id="1117311"/>
    <lineage>
        <taxon>Eukaryota</taxon>
        <taxon>Fungi</taxon>
        <taxon>Fungi incertae sedis</taxon>
        <taxon>Mucoromycota</taxon>
        <taxon>Glomeromycotina</taxon>
        <taxon>Glomeromycetes</taxon>
        <taxon>Glomerales</taxon>
        <taxon>Glomeraceae</taxon>
        <taxon>Funneliformis</taxon>
    </lineage>
</organism>
<dbReference type="GO" id="GO:0045944">
    <property type="term" value="P:positive regulation of transcription by RNA polymerase II"/>
    <property type="evidence" value="ECO:0007669"/>
    <property type="project" value="TreeGrafter"/>
</dbReference>
<feature type="compositionally biased region" description="Polar residues" evidence="3">
    <location>
        <begin position="275"/>
        <end position="284"/>
    </location>
</feature>
<evidence type="ECO:0000256" key="3">
    <source>
        <dbReference type="SAM" id="MobiDB-lite"/>
    </source>
</evidence>
<sequence length="872" mass="95646">MPQKINKETSLECLVIIVLDGSYLLEDHFETIFEAYLEPILKHMKLPILIEQEDKDKNEIQKEKITPKLKCGLVIFGNYEPISRSPVTTYYFEENLSQFEKLITSIEFEDGGMRENAVAEGLVAALEMFDAYKSRTNSETLEPRKHCLLISNSHPCPDLVHRNIDEKYDQFSMNQIVEEMQKQNIHLSLITPEKNFTKLEELVTEVNQDIEVHNATDVVNSSHVVKLAGFKPLFTHPKEVSTAQKRKREDSTSSIGTVDKQKKVKLEPTQDPVKGQSSASNGLPTLAQPLQASASNKKDQITATPIHQHPSSQPPVVNSTTPAQVTMSQTPAVTNATLPNTNTVQNSPNALAHIQQPAKTANQAASNIVTALQMQSSAASTTAISQPPQQPLFIQQQSIPGSIAARPQQNMPGVKYPNSIMPINMHVQQQFAAMSPEQRKHFIANVNFKNPPPFRNAQFFRNTLATNAQQQLIRQNTILQHELAASQQNLANVFRRQLGQTMLQLHNGTPVNIGQQPIGNFVTSASINEVASSQTLNGTESSSAATTAQQLSAFNSLTSPMSNAINAQSVGYTTASTSIGAQFGGQIPTSSIGTVNAATIGAQLPASTMMNSTSTASMTNSILGKSSTASAGAAGQITTQFNSSQSRPGMPSSKTINALWNGLIVWSSSNQQTRQKRELTCRVTAFPVANKKPIQTQTDYMISCWPDKMEISGINHVKDVVNVVSSNPRVLLLPTPTPPSTQENNNSFAILMRTLDNKKMAAFVRFPNAPNPNGGIVLYPTGQKIVALAHLQQQQSMANMTPNMQALMLQQQRQAMQPALLQNLQVGSEQALIRRRMANLFQTANSNTGDINNQQQMLDMLRTRQSSQQPTQ</sequence>
<name>A0A9W4SQK5_9GLOM</name>
<feature type="domain" description="Mediator of RNA polymerase II transcription subunit 25 von Willebrand factor type A" evidence="4">
    <location>
        <begin position="15"/>
        <end position="229"/>
    </location>
</feature>
<reference evidence="5" key="1">
    <citation type="submission" date="2022-08" db="EMBL/GenBank/DDBJ databases">
        <authorList>
            <person name="Kallberg Y."/>
            <person name="Tangrot J."/>
            <person name="Rosling A."/>
        </authorList>
    </citation>
    <scope>NUCLEOTIDE SEQUENCE</scope>
    <source>
        <strain evidence="5">Wild A</strain>
    </source>
</reference>
<accession>A0A9W4SQK5</accession>
<evidence type="ECO:0000313" key="6">
    <source>
        <dbReference type="Proteomes" id="UP001153678"/>
    </source>
</evidence>
<keyword evidence="6" id="KW-1185">Reference proteome</keyword>
<comment type="similarity">
    <text evidence="1">Belongs to the Mediator complex subunit 25 family.</text>
</comment>
<dbReference type="AlphaFoldDB" id="A0A9W4SQK5"/>
<dbReference type="OrthoDB" id="7690434at2759"/>
<feature type="region of interest" description="Disordered" evidence="3">
    <location>
        <begin position="305"/>
        <end position="327"/>
    </location>
</feature>